<dbReference type="SUPFAM" id="SSF63380">
    <property type="entry name" value="Riboflavin synthase domain-like"/>
    <property type="match status" value="1"/>
</dbReference>
<evidence type="ECO:0000256" key="6">
    <source>
        <dbReference type="ARBA" id="ARBA00022857"/>
    </source>
</evidence>
<dbReference type="PANTHER" id="PTHR19384">
    <property type="entry name" value="NITRIC OXIDE SYNTHASE-RELATED"/>
    <property type="match status" value="1"/>
</dbReference>
<dbReference type="Pfam" id="PF00667">
    <property type="entry name" value="FAD_binding_1"/>
    <property type="match status" value="1"/>
</dbReference>
<comment type="caution">
    <text evidence="11">The sequence shown here is derived from an EMBL/GenBank/DDBJ whole genome shotgun (WGS) entry which is preliminary data.</text>
</comment>
<dbReference type="SUPFAM" id="SSF52343">
    <property type="entry name" value="Ferredoxin reductase-like, C-terminal NADP-linked domain"/>
    <property type="match status" value="1"/>
</dbReference>
<dbReference type="PANTHER" id="PTHR19384:SF84">
    <property type="entry name" value="METHIONINE SYNTHASE REDUCTASE"/>
    <property type="match status" value="1"/>
</dbReference>
<dbReference type="InterPro" id="IPR001709">
    <property type="entry name" value="Flavoprot_Pyr_Nucl_cyt_Rdtase"/>
</dbReference>
<dbReference type="Gene3D" id="1.20.990.10">
    <property type="entry name" value="NADPH-cytochrome p450 Reductase, Chain A, domain 3"/>
    <property type="match status" value="1"/>
</dbReference>
<dbReference type="Proteomes" id="UP001549921">
    <property type="component" value="Unassembled WGS sequence"/>
</dbReference>
<keyword evidence="3" id="KW-0285">Flavoprotein</keyword>
<dbReference type="InterPro" id="IPR017927">
    <property type="entry name" value="FAD-bd_FR_type"/>
</dbReference>
<accession>A0ABD0SYK4</accession>
<sequence>MVVKLIIPDILGDTSSASLFTLPTLKENQLKLNYESADEKITEYNGGKEPVLPFAATDVFQADINDCRRLTAVDEGCKAVYEVTFDVTGSNFTFRPGDTIGIIPSNKSSEVDTIIDHLNLKSQAELQYSLLVNNSPKGGKIPPHIPTKSTVRHVLTYCCDIRSVLKKLFLLALSRHTKDENERRTLEYLCSKEGANAYTTHILNKYFCILDLFTTFKSCQPPVEVLLANLPRLLPRPYSIVNSSLSNPHVIKICFSVNELANNRKGLVTGWLEKIINRKSNIEDKLELLNINDDCSTNDKVPIYIRKNMSGFTPPEDLGIPLILIGPGTGVAPFIGFLEERQHLKCEQPGLKLGEVWLFFGCRNPKLDFIYEKELNNFLETGIINKLNTSFSRIENGSENKYIQDSLMKNGEHLVKLINSGAVIFVCGDVKNMAAQVKETIVQCIVEHDSKTVQDAEKALSDMQTGKRYLVDTWS</sequence>
<keyword evidence="6" id="KW-0521">NADP</keyword>
<evidence type="ECO:0000256" key="3">
    <source>
        <dbReference type="ARBA" id="ARBA00022630"/>
    </source>
</evidence>
<dbReference type="Pfam" id="PF00175">
    <property type="entry name" value="NAD_binding_1"/>
    <property type="match status" value="1"/>
</dbReference>
<dbReference type="InterPro" id="IPR017938">
    <property type="entry name" value="Riboflavin_synthase-like_b-brl"/>
</dbReference>
<dbReference type="InterPro" id="IPR023173">
    <property type="entry name" value="NADPH_Cyt_P450_Rdtase_alpha"/>
</dbReference>
<dbReference type="GO" id="GO:0030586">
    <property type="term" value="F:[methionine synthase] reductase (NADPH) activity"/>
    <property type="evidence" value="ECO:0007669"/>
    <property type="project" value="UniProtKB-EC"/>
</dbReference>
<evidence type="ECO:0000256" key="8">
    <source>
        <dbReference type="ARBA" id="ARBA00039088"/>
    </source>
</evidence>
<dbReference type="FunFam" id="3.40.50.80:FF:000001">
    <property type="entry name" value="NADPH--cytochrome P450 reductase 1"/>
    <property type="match status" value="1"/>
</dbReference>
<dbReference type="FunFam" id="1.20.990.10:FF:000007">
    <property type="entry name" value="Methionine synthase reductase"/>
    <property type="match status" value="1"/>
</dbReference>
<organism evidence="11 12">
    <name type="scientific">Loxostege sticticalis</name>
    <name type="common">Beet webworm moth</name>
    <dbReference type="NCBI Taxonomy" id="481309"/>
    <lineage>
        <taxon>Eukaryota</taxon>
        <taxon>Metazoa</taxon>
        <taxon>Ecdysozoa</taxon>
        <taxon>Arthropoda</taxon>
        <taxon>Hexapoda</taxon>
        <taxon>Insecta</taxon>
        <taxon>Pterygota</taxon>
        <taxon>Neoptera</taxon>
        <taxon>Endopterygota</taxon>
        <taxon>Lepidoptera</taxon>
        <taxon>Glossata</taxon>
        <taxon>Ditrysia</taxon>
        <taxon>Pyraloidea</taxon>
        <taxon>Crambidae</taxon>
        <taxon>Pyraustinae</taxon>
        <taxon>Loxostege</taxon>
    </lineage>
</organism>
<evidence type="ECO:0000256" key="7">
    <source>
        <dbReference type="ARBA" id="ARBA00023002"/>
    </source>
</evidence>
<dbReference type="InterPro" id="IPR003097">
    <property type="entry name" value="CysJ-like_FAD-binding"/>
</dbReference>
<evidence type="ECO:0000313" key="12">
    <source>
        <dbReference type="Proteomes" id="UP001549921"/>
    </source>
</evidence>
<dbReference type="EMBL" id="JBEDNZ010000013">
    <property type="protein sequence ID" value="KAL0830780.1"/>
    <property type="molecule type" value="Genomic_DNA"/>
</dbReference>
<evidence type="ECO:0000256" key="1">
    <source>
        <dbReference type="ARBA" id="ARBA00001917"/>
    </source>
</evidence>
<keyword evidence="4" id="KW-0288">FMN</keyword>
<dbReference type="PRINTS" id="PR00371">
    <property type="entry name" value="FPNCR"/>
</dbReference>
<proteinExistence type="predicted"/>
<dbReference type="InterPro" id="IPR039261">
    <property type="entry name" value="FNR_nucleotide-bd"/>
</dbReference>
<reference evidence="11 12" key="1">
    <citation type="submission" date="2024-06" db="EMBL/GenBank/DDBJ databases">
        <title>A chromosome-level genome assembly of beet webworm, Loxostege sticticalis.</title>
        <authorList>
            <person name="Zhang Y."/>
        </authorList>
    </citation>
    <scope>NUCLEOTIDE SEQUENCE [LARGE SCALE GENOMIC DNA]</scope>
    <source>
        <strain evidence="11">AQ028</strain>
        <tissue evidence="11">Male pupae</tissue>
    </source>
</reference>
<dbReference type="Gene3D" id="3.40.50.80">
    <property type="entry name" value="Nucleotide-binding domain of ferredoxin-NADP reductase (FNR) module"/>
    <property type="match status" value="1"/>
</dbReference>
<dbReference type="PROSITE" id="PS51384">
    <property type="entry name" value="FAD_FR"/>
    <property type="match status" value="1"/>
</dbReference>
<keyword evidence="5" id="KW-0274">FAD</keyword>
<dbReference type="InterPro" id="IPR001433">
    <property type="entry name" value="OxRdtase_FAD/NAD-bd"/>
</dbReference>
<evidence type="ECO:0000256" key="5">
    <source>
        <dbReference type="ARBA" id="ARBA00022827"/>
    </source>
</evidence>
<comment type="cofactor">
    <cofactor evidence="1">
        <name>FMN</name>
        <dbReference type="ChEBI" id="CHEBI:58210"/>
    </cofactor>
</comment>
<keyword evidence="7" id="KW-0560">Oxidoreductase</keyword>
<comment type="cofactor">
    <cofactor evidence="2">
        <name>FAD</name>
        <dbReference type="ChEBI" id="CHEBI:57692"/>
    </cofactor>
</comment>
<gene>
    <name evidence="11" type="ORF">ABMA28_002900</name>
</gene>
<dbReference type="EC" id="1.16.1.8" evidence="8"/>
<evidence type="ECO:0000259" key="10">
    <source>
        <dbReference type="PROSITE" id="PS51384"/>
    </source>
</evidence>
<evidence type="ECO:0000256" key="9">
    <source>
        <dbReference type="ARBA" id="ARBA00040659"/>
    </source>
</evidence>
<feature type="domain" description="FAD-binding FR-type" evidence="10">
    <location>
        <begin position="57"/>
        <end position="315"/>
    </location>
</feature>
<evidence type="ECO:0000256" key="2">
    <source>
        <dbReference type="ARBA" id="ARBA00001974"/>
    </source>
</evidence>
<evidence type="ECO:0000256" key="4">
    <source>
        <dbReference type="ARBA" id="ARBA00022643"/>
    </source>
</evidence>
<name>A0ABD0SYK4_LOXSC</name>
<evidence type="ECO:0000313" key="11">
    <source>
        <dbReference type="EMBL" id="KAL0830780.1"/>
    </source>
</evidence>
<protein>
    <recommendedName>
        <fullName evidence="9">Methionine synthase reductase</fullName>
        <ecNumber evidence="8">1.16.1.8</ecNumber>
    </recommendedName>
</protein>
<dbReference type="Gene3D" id="2.40.30.10">
    <property type="entry name" value="Translation factors"/>
    <property type="match status" value="1"/>
</dbReference>
<dbReference type="AlphaFoldDB" id="A0ABD0SYK4"/>